<dbReference type="EMBL" id="MU865915">
    <property type="protein sequence ID" value="KAK4455166.1"/>
    <property type="molecule type" value="Genomic_DNA"/>
</dbReference>
<protein>
    <submittedName>
        <fullName evidence="1">Uncharacterized protein</fullName>
    </submittedName>
</protein>
<accession>A0AAV9H7X0</accession>
<comment type="caution">
    <text evidence="1">The sequence shown here is derived from an EMBL/GenBank/DDBJ whole genome shotgun (WGS) entry which is preliminary data.</text>
</comment>
<evidence type="ECO:0000313" key="2">
    <source>
        <dbReference type="Proteomes" id="UP001321760"/>
    </source>
</evidence>
<sequence>MPFNNISLGRYLVGLWSTYLDRGLCWWTDYRPGILISTPSQYVAPSWSWMSVSGQVQIITPEQFQPAAEILSAECTPVSTANPTEAVSYGQVTLRAKIVPLSTFRGVVGEKARRVFLHVECADPMDQTRTKRVSPATYRPDATPPLEGDLTDATFFAEDPDVKEEELELMKDGPYFGILFMARMFVTVVKPAASGEKGTYERVGSVFTCREGFRWVMEDKSRFFEGADEVINLVYQARQIIGCLGHVPRLRDLGAVMI</sequence>
<organism evidence="1 2">
    <name type="scientific">Podospora aff. communis PSN243</name>
    <dbReference type="NCBI Taxonomy" id="3040156"/>
    <lineage>
        <taxon>Eukaryota</taxon>
        <taxon>Fungi</taxon>
        <taxon>Dikarya</taxon>
        <taxon>Ascomycota</taxon>
        <taxon>Pezizomycotina</taxon>
        <taxon>Sordariomycetes</taxon>
        <taxon>Sordariomycetidae</taxon>
        <taxon>Sordariales</taxon>
        <taxon>Podosporaceae</taxon>
        <taxon>Podospora</taxon>
    </lineage>
</organism>
<evidence type="ECO:0000313" key="1">
    <source>
        <dbReference type="EMBL" id="KAK4455166.1"/>
    </source>
</evidence>
<name>A0AAV9H7X0_9PEZI</name>
<dbReference type="AlphaFoldDB" id="A0AAV9H7X0"/>
<reference evidence="1" key="2">
    <citation type="submission" date="2023-05" db="EMBL/GenBank/DDBJ databases">
        <authorList>
            <consortium name="Lawrence Berkeley National Laboratory"/>
            <person name="Steindorff A."/>
            <person name="Hensen N."/>
            <person name="Bonometti L."/>
            <person name="Westerberg I."/>
            <person name="Brannstrom I.O."/>
            <person name="Guillou S."/>
            <person name="Cros-Aarteil S."/>
            <person name="Calhoun S."/>
            <person name="Haridas S."/>
            <person name="Kuo A."/>
            <person name="Mondo S."/>
            <person name="Pangilinan J."/>
            <person name="Riley R."/>
            <person name="Labutti K."/>
            <person name="Andreopoulos B."/>
            <person name="Lipzen A."/>
            <person name="Chen C."/>
            <person name="Yanf M."/>
            <person name="Daum C."/>
            <person name="Ng V."/>
            <person name="Clum A."/>
            <person name="Ohm R."/>
            <person name="Martin F."/>
            <person name="Silar P."/>
            <person name="Natvig D."/>
            <person name="Lalanne C."/>
            <person name="Gautier V."/>
            <person name="Ament-Velasquez S.L."/>
            <person name="Kruys A."/>
            <person name="Hutchinson M.I."/>
            <person name="Powell A.J."/>
            <person name="Barry K."/>
            <person name="Miller A.N."/>
            <person name="Grigoriev I.V."/>
            <person name="Debuchy R."/>
            <person name="Gladieux P."/>
            <person name="Thoren M.H."/>
            <person name="Johannesson H."/>
        </authorList>
    </citation>
    <scope>NUCLEOTIDE SEQUENCE</scope>
    <source>
        <strain evidence="1">PSN243</strain>
    </source>
</reference>
<reference evidence="1" key="1">
    <citation type="journal article" date="2023" name="Mol. Phylogenet. Evol.">
        <title>Genome-scale phylogeny and comparative genomics of the fungal order Sordariales.</title>
        <authorList>
            <person name="Hensen N."/>
            <person name="Bonometti L."/>
            <person name="Westerberg I."/>
            <person name="Brannstrom I.O."/>
            <person name="Guillou S."/>
            <person name="Cros-Aarteil S."/>
            <person name="Calhoun S."/>
            <person name="Haridas S."/>
            <person name="Kuo A."/>
            <person name="Mondo S."/>
            <person name="Pangilinan J."/>
            <person name="Riley R."/>
            <person name="LaButti K."/>
            <person name="Andreopoulos B."/>
            <person name="Lipzen A."/>
            <person name="Chen C."/>
            <person name="Yan M."/>
            <person name="Daum C."/>
            <person name="Ng V."/>
            <person name="Clum A."/>
            <person name="Steindorff A."/>
            <person name="Ohm R.A."/>
            <person name="Martin F."/>
            <person name="Silar P."/>
            <person name="Natvig D.O."/>
            <person name="Lalanne C."/>
            <person name="Gautier V."/>
            <person name="Ament-Velasquez S.L."/>
            <person name="Kruys A."/>
            <person name="Hutchinson M.I."/>
            <person name="Powell A.J."/>
            <person name="Barry K."/>
            <person name="Miller A.N."/>
            <person name="Grigoriev I.V."/>
            <person name="Debuchy R."/>
            <person name="Gladieux P."/>
            <person name="Hiltunen Thoren M."/>
            <person name="Johannesson H."/>
        </authorList>
    </citation>
    <scope>NUCLEOTIDE SEQUENCE</scope>
    <source>
        <strain evidence="1">PSN243</strain>
    </source>
</reference>
<dbReference type="PANTHER" id="PTHR33112:SF16">
    <property type="entry name" value="HETEROKARYON INCOMPATIBILITY DOMAIN-CONTAINING PROTEIN"/>
    <property type="match status" value="1"/>
</dbReference>
<dbReference type="Proteomes" id="UP001321760">
    <property type="component" value="Unassembled WGS sequence"/>
</dbReference>
<dbReference type="PANTHER" id="PTHR33112">
    <property type="entry name" value="DOMAIN PROTEIN, PUTATIVE-RELATED"/>
    <property type="match status" value="1"/>
</dbReference>
<proteinExistence type="predicted"/>
<gene>
    <name evidence="1" type="ORF">QBC34DRAFT_433384</name>
</gene>
<keyword evidence="2" id="KW-1185">Reference proteome</keyword>